<name>A0A158L3L8_9BURK</name>
<dbReference type="EMBL" id="FCOM02000106">
    <property type="protein sequence ID" value="SAL87922.1"/>
    <property type="molecule type" value="Genomic_DNA"/>
</dbReference>
<evidence type="ECO:0000313" key="2">
    <source>
        <dbReference type="Proteomes" id="UP000055019"/>
    </source>
</evidence>
<keyword evidence="1" id="KW-0449">Lipoprotein</keyword>
<protein>
    <submittedName>
        <fullName evidence="1">Lipoprotein</fullName>
    </submittedName>
</protein>
<dbReference type="Proteomes" id="UP000055019">
    <property type="component" value="Unassembled WGS sequence"/>
</dbReference>
<dbReference type="InterPro" id="IPR029058">
    <property type="entry name" value="AB_hydrolase_fold"/>
</dbReference>
<keyword evidence="2" id="KW-1185">Reference proteome</keyword>
<sequence>MPYAAGDLAATTRQNSAMRVLSLNGYFDLATPFFATEFALSHLGLDKSQRRNVQITYYPTGHMIYLDDSVRLTRSDGQIRSQPFGLV</sequence>
<gene>
    <name evidence="1" type="ORF">AWB74_08322</name>
</gene>
<proteinExistence type="predicted"/>
<evidence type="ECO:0000313" key="1">
    <source>
        <dbReference type="EMBL" id="SAL87922.1"/>
    </source>
</evidence>
<reference evidence="1" key="1">
    <citation type="submission" date="2016-01" db="EMBL/GenBank/DDBJ databases">
        <authorList>
            <person name="Peeters C."/>
        </authorList>
    </citation>
    <scope>NUCLEOTIDE SEQUENCE [LARGE SCALE GENOMIC DNA]</scope>
    <source>
        <strain evidence="1">LMG 29317</strain>
    </source>
</reference>
<dbReference type="AlphaFoldDB" id="A0A158L3L8"/>
<comment type="caution">
    <text evidence="1">The sequence shown here is derived from an EMBL/GenBank/DDBJ whole genome shotgun (WGS) entry which is preliminary data.</text>
</comment>
<organism evidence="1 2">
    <name type="scientific">Caballeronia arvi</name>
    <dbReference type="NCBI Taxonomy" id="1777135"/>
    <lineage>
        <taxon>Bacteria</taxon>
        <taxon>Pseudomonadati</taxon>
        <taxon>Pseudomonadota</taxon>
        <taxon>Betaproteobacteria</taxon>
        <taxon>Burkholderiales</taxon>
        <taxon>Burkholderiaceae</taxon>
        <taxon>Caballeronia</taxon>
    </lineage>
</organism>
<accession>A0A158L3L8</accession>
<dbReference type="SUPFAM" id="SSF53474">
    <property type="entry name" value="alpha/beta-Hydrolases"/>
    <property type="match status" value="1"/>
</dbReference>